<dbReference type="PROSITE" id="PS50931">
    <property type="entry name" value="HTH_LYSR"/>
    <property type="match status" value="1"/>
</dbReference>
<dbReference type="SUPFAM" id="SSF46785">
    <property type="entry name" value="Winged helix' DNA-binding domain"/>
    <property type="match status" value="1"/>
</dbReference>
<dbReference type="InterPro" id="IPR058163">
    <property type="entry name" value="LysR-type_TF_proteobact-type"/>
</dbReference>
<evidence type="ECO:0000313" key="6">
    <source>
        <dbReference type="EMBL" id="MDL5030336.1"/>
    </source>
</evidence>
<dbReference type="InterPro" id="IPR036388">
    <property type="entry name" value="WH-like_DNA-bd_sf"/>
</dbReference>
<feature type="domain" description="HTH lysR-type" evidence="5">
    <location>
        <begin position="1"/>
        <end position="59"/>
    </location>
</feature>
<dbReference type="InterPro" id="IPR000847">
    <property type="entry name" value="LysR_HTH_N"/>
</dbReference>
<protein>
    <submittedName>
        <fullName evidence="6">LysR family transcriptional regulator</fullName>
    </submittedName>
</protein>
<name>A0ABT7LBV4_9BURK</name>
<evidence type="ECO:0000313" key="7">
    <source>
        <dbReference type="Proteomes" id="UP001238603"/>
    </source>
</evidence>
<dbReference type="Proteomes" id="UP001238603">
    <property type="component" value="Unassembled WGS sequence"/>
</dbReference>
<dbReference type="Gene3D" id="3.40.190.290">
    <property type="match status" value="1"/>
</dbReference>
<reference evidence="6 7" key="1">
    <citation type="submission" date="2023-06" db="EMBL/GenBank/DDBJ databases">
        <title>Pelomonas sp. APW6 16S ribosomal RNA gene genome sequencing and assembly.</title>
        <authorList>
            <person name="Woo H."/>
        </authorList>
    </citation>
    <scope>NUCLEOTIDE SEQUENCE [LARGE SCALE GENOMIC DNA]</scope>
    <source>
        <strain evidence="6 7">APW6</strain>
    </source>
</reference>
<dbReference type="Pfam" id="PF00126">
    <property type="entry name" value="HTH_1"/>
    <property type="match status" value="1"/>
</dbReference>
<proteinExistence type="inferred from homology"/>
<keyword evidence="2" id="KW-0805">Transcription regulation</keyword>
<dbReference type="InterPro" id="IPR005119">
    <property type="entry name" value="LysR_subst-bd"/>
</dbReference>
<dbReference type="SUPFAM" id="SSF53850">
    <property type="entry name" value="Periplasmic binding protein-like II"/>
    <property type="match status" value="1"/>
</dbReference>
<dbReference type="InterPro" id="IPR036390">
    <property type="entry name" value="WH_DNA-bd_sf"/>
</dbReference>
<dbReference type="EMBL" id="JASVDS010000001">
    <property type="protein sequence ID" value="MDL5030336.1"/>
    <property type="molecule type" value="Genomic_DNA"/>
</dbReference>
<organism evidence="6 7">
    <name type="scientific">Roseateles subflavus</name>
    <dbReference type="NCBI Taxonomy" id="3053353"/>
    <lineage>
        <taxon>Bacteria</taxon>
        <taxon>Pseudomonadati</taxon>
        <taxon>Pseudomonadota</taxon>
        <taxon>Betaproteobacteria</taxon>
        <taxon>Burkholderiales</taxon>
        <taxon>Sphaerotilaceae</taxon>
        <taxon>Roseateles</taxon>
    </lineage>
</organism>
<keyword evidence="7" id="KW-1185">Reference proteome</keyword>
<keyword evidence="4" id="KW-0804">Transcription</keyword>
<evidence type="ECO:0000256" key="3">
    <source>
        <dbReference type="ARBA" id="ARBA00023125"/>
    </source>
</evidence>
<sequence length="313" mass="34249">MDRLTALQVFVETAERGSLTAAAAALDMSRAMASRHLEAAEQWLGARLLQRSTRRLSLTEAGQEALARCRQLVDLAQEAREVAGQHTLQVRGRLRLTASTSFAQQHLAAAVADFVLAHPQAQIELLAQEHAVNLVEERVDLAVRISNELDPALVARRLSVCRSVLCASPAYLQRRGEPVDAADLARHDGLVHSRFGRDAWRLSRLSGAGAAPELAEARPQVRLQANETVVLMQAALAGAGIAQLPTYLAGPALREGRLRRVLPGWEPQCLGIHAVYTSRRYQPLILRSFLDFLAARFDPQQPYWDVAAEAGSV</sequence>
<dbReference type="Gene3D" id="1.10.10.10">
    <property type="entry name" value="Winged helix-like DNA-binding domain superfamily/Winged helix DNA-binding domain"/>
    <property type="match status" value="1"/>
</dbReference>
<accession>A0ABT7LBV4</accession>
<dbReference type="Pfam" id="PF03466">
    <property type="entry name" value="LysR_substrate"/>
    <property type="match status" value="1"/>
</dbReference>
<evidence type="ECO:0000256" key="1">
    <source>
        <dbReference type="ARBA" id="ARBA00009437"/>
    </source>
</evidence>
<comment type="caution">
    <text evidence="6">The sequence shown here is derived from an EMBL/GenBank/DDBJ whole genome shotgun (WGS) entry which is preliminary data.</text>
</comment>
<evidence type="ECO:0000256" key="4">
    <source>
        <dbReference type="ARBA" id="ARBA00023163"/>
    </source>
</evidence>
<evidence type="ECO:0000256" key="2">
    <source>
        <dbReference type="ARBA" id="ARBA00023015"/>
    </source>
</evidence>
<keyword evidence="3" id="KW-0238">DNA-binding</keyword>
<dbReference type="CDD" id="cd08422">
    <property type="entry name" value="PBP2_CrgA_like"/>
    <property type="match status" value="1"/>
</dbReference>
<dbReference type="PANTHER" id="PTHR30537">
    <property type="entry name" value="HTH-TYPE TRANSCRIPTIONAL REGULATOR"/>
    <property type="match status" value="1"/>
</dbReference>
<comment type="similarity">
    <text evidence="1">Belongs to the LysR transcriptional regulatory family.</text>
</comment>
<dbReference type="RefSeq" id="WP_285980476.1">
    <property type="nucleotide sequence ID" value="NZ_JASVDS010000001.1"/>
</dbReference>
<gene>
    <name evidence="6" type="ORF">QRD43_00345</name>
</gene>
<evidence type="ECO:0000259" key="5">
    <source>
        <dbReference type="PROSITE" id="PS50931"/>
    </source>
</evidence>
<dbReference type="PANTHER" id="PTHR30537:SF35">
    <property type="entry name" value="TRANSCRIPTIONAL REGULATORY PROTEIN"/>
    <property type="match status" value="1"/>
</dbReference>